<protein>
    <submittedName>
        <fullName evidence="2">Sugar phosphate isomerase/epimerase</fullName>
    </submittedName>
</protein>
<evidence type="ECO:0000313" key="3">
    <source>
        <dbReference type="Proteomes" id="UP000318102"/>
    </source>
</evidence>
<dbReference type="PANTHER" id="PTHR12110:SF21">
    <property type="entry name" value="XYLOSE ISOMERASE-LIKE TIM BARREL DOMAIN-CONTAINING PROTEIN"/>
    <property type="match status" value="1"/>
</dbReference>
<dbReference type="RefSeq" id="WP_144988529.1">
    <property type="nucleotide sequence ID" value="NZ_VNJK01000001.1"/>
</dbReference>
<sequence>MNVSVCTISFRHMLLSFADIAQFVHEQRFQAIELWGVHAKSLSQGGAAVIEHCRYLLKLYQIEISMISDYIDVSPQADMKSSILKCDELIALAQQFGTNKIRTFAGKAPSQSVNKHEREMVVNHLRVIGERCAAAGIMLLIETHPNTIADNTESTLLLMKEVNHEAVKVNLDFLHLWEAGDDPLASYGQLHNWVENFHLKNITSLENCTVFDSNNVYAPSGSRSGIVPLSDGQVDYASIIKAIHKSGKNASLEWFGDDPLRYLAQERQWIQQLV</sequence>
<dbReference type="Proteomes" id="UP000318102">
    <property type="component" value="Unassembled WGS sequence"/>
</dbReference>
<dbReference type="InterPro" id="IPR050312">
    <property type="entry name" value="IolE/XylAMocC-like"/>
</dbReference>
<gene>
    <name evidence="2" type="ORF">FPZ44_06640</name>
</gene>
<dbReference type="SUPFAM" id="SSF51658">
    <property type="entry name" value="Xylose isomerase-like"/>
    <property type="match status" value="1"/>
</dbReference>
<evidence type="ECO:0000313" key="2">
    <source>
        <dbReference type="EMBL" id="TVX92757.1"/>
    </source>
</evidence>
<dbReference type="InterPro" id="IPR036237">
    <property type="entry name" value="Xyl_isomerase-like_sf"/>
</dbReference>
<dbReference type="InterPro" id="IPR013022">
    <property type="entry name" value="Xyl_isomerase-like_TIM-brl"/>
</dbReference>
<reference evidence="2 3" key="1">
    <citation type="submission" date="2019-07" db="EMBL/GenBank/DDBJ databases">
        <authorList>
            <person name="Kim J."/>
        </authorList>
    </citation>
    <scope>NUCLEOTIDE SEQUENCE [LARGE SCALE GENOMIC DNA]</scope>
    <source>
        <strain evidence="2 3">N4</strain>
    </source>
</reference>
<dbReference type="GO" id="GO:0016853">
    <property type="term" value="F:isomerase activity"/>
    <property type="evidence" value="ECO:0007669"/>
    <property type="project" value="UniProtKB-KW"/>
</dbReference>
<keyword evidence="3" id="KW-1185">Reference proteome</keyword>
<proteinExistence type="predicted"/>
<organism evidence="2 3">
    <name type="scientific">Paenibacillus agilis</name>
    <dbReference type="NCBI Taxonomy" id="3020863"/>
    <lineage>
        <taxon>Bacteria</taxon>
        <taxon>Bacillati</taxon>
        <taxon>Bacillota</taxon>
        <taxon>Bacilli</taxon>
        <taxon>Bacillales</taxon>
        <taxon>Paenibacillaceae</taxon>
        <taxon>Paenibacillus</taxon>
    </lineage>
</organism>
<keyword evidence="2" id="KW-0413">Isomerase</keyword>
<comment type="caution">
    <text evidence="2">The sequence shown here is derived from an EMBL/GenBank/DDBJ whole genome shotgun (WGS) entry which is preliminary data.</text>
</comment>
<dbReference type="EMBL" id="VNJK01000001">
    <property type="protein sequence ID" value="TVX92757.1"/>
    <property type="molecule type" value="Genomic_DNA"/>
</dbReference>
<accession>A0A559IYU2</accession>
<dbReference type="OrthoDB" id="9815124at2"/>
<dbReference type="PANTHER" id="PTHR12110">
    <property type="entry name" value="HYDROXYPYRUVATE ISOMERASE"/>
    <property type="match status" value="1"/>
</dbReference>
<name>A0A559IYU2_9BACL</name>
<dbReference type="Gene3D" id="3.20.20.150">
    <property type="entry name" value="Divalent-metal-dependent TIM barrel enzymes"/>
    <property type="match status" value="1"/>
</dbReference>
<feature type="domain" description="Xylose isomerase-like TIM barrel" evidence="1">
    <location>
        <begin position="29"/>
        <end position="272"/>
    </location>
</feature>
<dbReference type="Pfam" id="PF01261">
    <property type="entry name" value="AP_endonuc_2"/>
    <property type="match status" value="1"/>
</dbReference>
<dbReference type="AlphaFoldDB" id="A0A559IYU2"/>
<evidence type="ECO:0000259" key="1">
    <source>
        <dbReference type="Pfam" id="PF01261"/>
    </source>
</evidence>